<evidence type="ECO:0000313" key="4">
    <source>
        <dbReference type="EMBL" id="OGG54851.1"/>
    </source>
</evidence>
<dbReference type="SUPFAM" id="SSF48029">
    <property type="entry name" value="FliG"/>
    <property type="match status" value="1"/>
</dbReference>
<feature type="region of interest" description="Disordered" evidence="1">
    <location>
        <begin position="65"/>
        <end position="107"/>
    </location>
</feature>
<feature type="compositionally biased region" description="Basic and acidic residues" evidence="1">
    <location>
        <begin position="396"/>
        <end position="405"/>
    </location>
</feature>
<dbReference type="GO" id="GO:0071973">
    <property type="term" value="P:bacterial-type flagellum-dependent cell motility"/>
    <property type="evidence" value="ECO:0007669"/>
    <property type="project" value="InterPro"/>
</dbReference>
<dbReference type="Pfam" id="PF01706">
    <property type="entry name" value="FliG_C"/>
    <property type="match status" value="1"/>
</dbReference>
<feature type="domain" description="Flagellar motor switch protein FliG C-terminal" evidence="3">
    <location>
        <begin position="217"/>
        <end position="318"/>
    </location>
</feature>
<sequence length="571" mass="61686">MSFSFDDILPPLTAALAPMGQKAREVLISCLPDPLARAVNARLRRGEGQGEDETPLGRELRAQAEEAWGGEEEKAEGSPSIRPSGATRDERVAVSPSSGQGPRIEGRLRIEGQKAEGKLDLADVLALILRRARPAVLTRGLLQLPRDLAAEVLYRVAAVNLSQVQHRVEEEEAGVFFWQLREALGDARLKPAPELAARALRPIAAHTVRQLLTGVHRIDPGAMKAVQDLAYPFEDLAHLSDPELQMVLMGVENRDIALALQTTPAVAQDRIEQGMSARRRQAVDEEATLAGEVSEEAARKAQSRIVDRARLLYEQGQLHTYFGSIEDTGAREQDLREARQALYEKHAAWVAQWIRQSGRGARQSVGVALAALAFVVGGWLFLKYLMAASRAVRPAQETRVERQRGGEGGSGEAGKKRMGERERGRGGEKFPPLSPFPPFSHSGRVEGLRVSFPPGEEVSGEGLQPGSGRGEVRLRAGTLRVVALDSTAALETPLVRVTGEAGAAYRVRVGLDATTRLTALRGTLLALPADGKGGGTRIEEGLEAVFSPGGAVQVLTASPDVKDLAWLEENR</sequence>
<protein>
    <recommendedName>
        <fullName evidence="3">Flagellar motor switch protein FliG C-terminal domain-containing protein</fullName>
    </recommendedName>
</protein>
<dbReference type="InterPro" id="IPR011002">
    <property type="entry name" value="FliG_a-hlx"/>
</dbReference>
<keyword evidence="2" id="KW-0472">Membrane</keyword>
<dbReference type="InterPro" id="IPR000090">
    <property type="entry name" value="Flg_Motor_Flig"/>
</dbReference>
<dbReference type="PRINTS" id="PR00954">
    <property type="entry name" value="FLGMOTORFLIG"/>
</dbReference>
<feature type="region of interest" description="Disordered" evidence="1">
    <location>
        <begin position="396"/>
        <end position="440"/>
    </location>
</feature>
<organism evidence="4 5">
    <name type="scientific">Handelsmanbacteria sp. (strain RIFCSPLOWO2_12_FULL_64_10)</name>
    <dbReference type="NCBI Taxonomy" id="1817868"/>
    <lineage>
        <taxon>Bacteria</taxon>
        <taxon>Candidatus Handelsmaniibacteriota</taxon>
    </lineage>
</organism>
<feature type="transmembrane region" description="Helical" evidence="2">
    <location>
        <begin position="365"/>
        <end position="386"/>
    </location>
</feature>
<evidence type="ECO:0000313" key="5">
    <source>
        <dbReference type="Proteomes" id="UP000178606"/>
    </source>
</evidence>
<evidence type="ECO:0000256" key="1">
    <source>
        <dbReference type="SAM" id="MobiDB-lite"/>
    </source>
</evidence>
<dbReference type="Proteomes" id="UP000178606">
    <property type="component" value="Unassembled WGS sequence"/>
</dbReference>
<dbReference type="GO" id="GO:0006935">
    <property type="term" value="P:chemotaxis"/>
    <property type="evidence" value="ECO:0007669"/>
    <property type="project" value="InterPro"/>
</dbReference>
<name>A0A1F6D0N4_HANXR</name>
<evidence type="ECO:0000259" key="3">
    <source>
        <dbReference type="Pfam" id="PF01706"/>
    </source>
</evidence>
<evidence type="ECO:0000256" key="2">
    <source>
        <dbReference type="SAM" id="Phobius"/>
    </source>
</evidence>
<dbReference type="AlphaFoldDB" id="A0A1F6D0N4"/>
<dbReference type="GO" id="GO:0003774">
    <property type="term" value="F:cytoskeletal motor activity"/>
    <property type="evidence" value="ECO:0007669"/>
    <property type="project" value="InterPro"/>
</dbReference>
<reference evidence="4 5" key="1">
    <citation type="journal article" date="2016" name="Nat. Commun.">
        <title>Thousands of microbial genomes shed light on interconnected biogeochemical processes in an aquifer system.</title>
        <authorList>
            <person name="Anantharaman K."/>
            <person name="Brown C.T."/>
            <person name="Hug L.A."/>
            <person name="Sharon I."/>
            <person name="Castelle C.J."/>
            <person name="Probst A.J."/>
            <person name="Thomas B.C."/>
            <person name="Singh A."/>
            <person name="Wilkins M.J."/>
            <person name="Karaoz U."/>
            <person name="Brodie E.L."/>
            <person name="Williams K.H."/>
            <person name="Hubbard S.S."/>
            <person name="Banfield J.F."/>
        </authorList>
    </citation>
    <scope>NUCLEOTIDE SEQUENCE [LARGE SCALE GENOMIC DNA]</scope>
    <source>
        <strain evidence="5">RIFCSPLOWO2_12_FULL_64_10</strain>
    </source>
</reference>
<proteinExistence type="predicted"/>
<gene>
    <name evidence="4" type="ORF">A3F84_22090</name>
</gene>
<dbReference type="PANTHER" id="PTHR30534">
    <property type="entry name" value="FLAGELLAR MOTOR SWITCH PROTEIN FLIG"/>
    <property type="match status" value="1"/>
</dbReference>
<keyword evidence="2" id="KW-0812">Transmembrane</keyword>
<accession>A0A1F6D0N4</accession>
<dbReference type="GO" id="GO:0009288">
    <property type="term" value="C:bacterial-type flagellum"/>
    <property type="evidence" value="ECO:0007669"/>
    <property type="project" value="InterPro"/>
</dbReference>
<dbReference type="PANTHER" id="PTHR30534:SF0">
    <property type="entry name" value="FLAGELLAR MOTOR SWITCH PROTEIN FLIG"/>
    <property type="match status" value="1"/>
</dbReference>
<dbReference type="Gene3D" id="1.10.220.30">
    <property type="match status" value="1"/>
</dbReference>
<comment type="caution">
    <text evidence="4">The sequence shown here is derived from an EMBL/GenBank/DDBJ whole genome shotgun (WGS) entry which is preliminary data.</text>
</comment>
<dbReference type="EMBL" id="MFKF01000094">
    <property type="protein sequence ID" value="OGG54851.1"/>
    <property type="molecule type" value="Genomic_DNA"/>
</dbReference>
<dbReference type="InterPro" id="IPR023087">
    <property type="entry name" value="Flg_Motor_Flig_C"/>
</dbReference>
<feature type="compositionally biased region" description="Basic and acidic residues" evidence="1">
    <location>
        <begin position="413"/>
        <end position="428"/>
    </location>
</feature>
<keyword evidence="2" id="KW-1133">Transmembrane helix</keyword>